<organism evidence="7 8">
    <name type="scientific">Corynebacterium resistens (strain DSM 45100 / JCM 12819 / GTC 2026 / SICGH 158)</name>
    <dbReference type="NCBI Taxonomy" id="662755"/>
    <lineage>
        <taxon>Bacteria</taxon>
        <taxon>Bacillati</taxon>
        <taxon>Actinomycetota</taxon>
        <taxon>Actinomycetes</taxon>
        <taxon>Mycobacteriales</taxon>
        <taxon>Corynebacteriaceae</taxon>
        <taxon>Corynebacterium</taxon>
    </lineage>
</organism>
<sequence length="276" mass="30686">MNKSKKIRPCNTMAVVTMRELLDAGVHFGHQTRRWNPKMKRFIFTDRNGIYIIDLQQTLTFIDEAYEFVKETVAHGGNILYVGTKKQAQEAVATEAERVGMPYVNHRWLGGMLTNFQTVAKRLHRLKELQAMDAAEDGYKGRTKKEVLMLTRERNKLERVLGGIADMTKVPSALWIVDTNKEHIAVSEAQKLRIPVVAILDTNCDPDVVDFPIPGNDDSIGSAALLTRVISSAVEDGRKARAERQEAAAKEAAGDAPAAEAEPEAKTEEKAEEAEA</sequence>
<evidence type="ECO:0000256" key="3">
    <source>
        <dbReference type="ARBA" id="ARBA00023274"/>
    </source>
</evidence>
<gene>
    <name evidence="5 7" type="primary">rpsB</name>
    <name evidence="7" type="ordered locus">CRES_1268</name>
</gene>
<evidence type="ECO:0000256" key="4">
    <source>
        <dbReference type="ARBA" id="ARBA00035256"/>
    </source>
</evidence>
<dbReference type="HAMAP" id="MF_00291_B">
    <property type="entry name" value="Ribosomal_uS2_B"/>
    <property type="match status" value="1"/>
</dbReference>
<dbReference type="AlphaFoldDB" id="F8DYB3"/>
<dbReference type="eggNOG" id="COG0052">
    <property type="taxonomic scope" value="Bacteria"/>
</dbReference>
<dbReference type="CDD" id="cd01425">
    <property type="entry name" value="RPS2"/>
    <property type="match status" value="1"/>
</dbReference>
<dbReference type="NCBIfam" id="TIGR01011">
    <property type="entry name" value="rpsB_bact"/>
    <property type="match status" value="1"/>
</dbReference>
<evidence type="ECO:0000313" key="7">
    <source>
        <dbReference type="EMBL" id="AEI09623.1"/>
    </source>
</evidence>
<proteinExistence type="inferred from homology"/>
<protein>
    <recommendedName>
        <fullName evidence="4 5">Small ribosomal subunit protein uS2</fullName>
    </recommendedName>
</protein>
<keyword evidence="3 5" id="KW-0687">Ribonucleoprotein</keyword>
<dbReference type="Proteomes" id="UP000000492">
    <property type="component" value="Chromosome"/>
</dbReference>
<dbReference type="Pfam" id="PF00318">
    <property type="entry name" value="Ribosomal_S2"/>
    <property type="match status" value="1"/>
</dbReference>
<reference evidence="7 8" key="1">
    <citation type="journal article" date="2012" name="BMC Genomics">
        <title>Complete genome sequence, lifestyle, and multi-drug resistance of the human pathogen Corynebacterium resistens DSM 45100 isolated from blood samples of a leukemia patient.</title>
        <authorList>
            <person name="Schroder J."/>
            <person name="Maus I."/>
            <person name="Meyer K."/>
            <person name="Wordemann S."/>
            <person name="Blom J."/>
            <person name="Jaenicke S."/>
            <person name="Schneider J."/>
            <person name="Trost E."/>
            <person name="Tauch A."/>
        </authorList>
    </citation>
    <scope>NUCLEOTIDE SEQUENCE [LARGE SCALE GENOMIC DNA]</scope>
    <source>
        <strain evidence="8">DSM 45100 / JCM 12819 / CCUG 50093 / GTC 2026 / SICGH 158</strain>
    </source>
</reference>
<dbReference type="PROSITE" id="PS00962">
    <property type="entry name" value="RIBOSOMAL_S2_1"/>
    <property type="match status" value="1"/>
</dbReference>
<feature type="region of interest" description="Disordered" evidence="6">
    <location>
        <begin position="236"/>
        <end position="276"/>
    </location>
</feature>
<dbReference type="KEGG" id="crd:CRES_1268"/>
<name>F8DYB3_CORRG</name>
<dbReference type="HOGENOM" id="CLU_040318_2_2_11"/>
<evidence type="ECO:0000256" key="5">
    <source>
        <dbReference type="HAMAP-Rule" id="MF_00291"/>
    </source>
</evidence>
<accession>F8DYB3</accession>
<evidence type="ECO:0000313" key="8">
    <source>
        <dbReference type="Proteomes" id="UP000000492"/>
    </source>
</evidence>
<dbReference type="GO" id="GO:0003735">
    <property type="term" value="F:structural constituent of ribosome"/>
    <property type="evidence" value="ECO:0007669"/>
    <property type="project" value="InterPro"/>
</dbReference>
<dbReference type="GO" id="GO:0022627">
    <property type="term" value="C:cytosolic small ribosomal subunit"/>
    <property type="evidence" value="ECO:0007669"/>
    <property type="project" value="TreeGrafter"/>
</dbReference>
<evidence type="ECO:0000256" key="1">
    <source>
        <dbReference type="ARBA" id="ARBA00006242"/>
    </source>
</evidence>
<evidence type="ECO:0000256" key="6">
    <source>
        <dbReference type="SAM" id="MobiDB-lite"/>
    </source>
</evidence>
<dbReference type="FunFam" id="1.10.287.610:FF:000001">
    <property type="entry name" value="30S ribosomal protein S2"/>
    <property type="match status" value="1"/>
</dbReference>
<keyword evidence="8" id="KW-1185">Reference proteome</keyword>
<feature type="compositionally biased region" description="Basic and acidic residues" evidence="6">
    <location>
        <begin position="236"/>
        <end position="253"/>
    </location>
</feature>
<dbReference type="EMBL" id="CP002857">
    <property type="protein sequence ID" value="AEI09623.1"/>
    <property type="molecule type" value="Genomic_DNA"/>
</dbReference>
<dbReference type="SUPFAM" id="SSF52313">
    <property type="entry name" value="Ribosomal protein S2"/>
    <property type="match status" value="1"/>
</dbReference>
<dbReference type="Gene3D" id="3.40.50.10490">
    <property type="entry name" value="Glucose-6-phosphate isomerase like protein, domain 1"/>
    <property type="match status" value="1"/>
</dbReference>
<dbReference type="PANTHER" id="PTHR12534">
    <property type="entry name" value="30S RIBOSOMAL PROTEIN S2 PROKARYOTIC AND ORGANELLAR"/>
    <property type="match status" value="1"/>
</dbReference>
<dbReference type="PANTHER" id="PTHR12534:SF0">
    <property type="entry name" value="SMALL RIBOSOMAL SUBUNIT PROTEIN US2M"/>
    <property type="match status" value="1"/>
</dbReference>
<dbReference type="InterPro" id="IPR005706">
    <property type="entry name" value="Ribosomal_uS2_bac/mit/plastid"/>
</dbReference>
<dbReference type="GO" id="GO:0006412">
    <property type="term" value="P:translation"/>
    <property type="evidence" value="ECO:0007669"/>
    <property type="project" value="UniProtKB-UniRule"/>
</dbReference>
<dbReference type="Gene3D" id="1.10.287.610">
    <property type="entry name" value="Helix hairpin bin"/>
    <property type="match status" value="1"/>
</dbReference>
<dbReference type="InterPro" id="IPR018130">
    <property type="entry name" value="Ribosomal_uS2_CS"/>
</dbReference>
<evidence type="ECO:0000256" key="2">
    <source>
        <dbReference type="ARBA" id="ARBA00022980"/>
    </source>
</evidence>
<dbReference type="InterPro" id="IPR023591">
    <property type="entry name" value="Ribosomal_uS2_flav_dom_sf"/>
</dbReference>
<dbReference type="STRING" id="662755.CRES_1268"/>
<dbReference type="PRINTS" id="PR00395">
    <property type="entry name" value="RIBOSOMALS2"/>
</dbReference>
<dbReference type="InterPro" id="IPR001865">
    <property type="entry name" value="Ribosomal_uS2"/>
</dbReference>
<keyword evidence="2 5" id="KW-0689">Ribosomal protein</keyword>
<comment type="similarity">
    <text evidence="1 5">Belongs to the universal ribosomal protein uS2 family.</text>
</comment>